<gene>
    <name evidence="9" type="primary">ABSGL_13857.1 scaffold 14339</name>
</gene>
<dbReference type="EMBL" id="LT554888">
    <property type="protein sequence ID" value="SAM08195.1"/>
    <property type="molecule type" value="Genomic_DNA"/>
</dbReference>
<dbReference type="GO" id="GO:0048188">
    <property type="term" value="C:Set1C/COMPASS complex"/>
    <property type="evidence" value="ECO:0007669"/>
    <property type="project" value="InterPro"/>
</dbReference>
<keyword evidence="4" id="KW-0862">Zinc</keyword>
<dbReference type="OrthoDB" id="436852at2759"/>
<comment type="subcellular location">
    <subcellularLocation>
        <location evidence="1">Nucleus</location>
    </subcellularLocation>
</comment>
<dbReference type="PROSITE" id="PS01359">
    <property type="entry name" value="ZF_PHD_1"/>
    <property type="match status" value="1"/>
</dbReference>
<dbReference type="SMART" id="SM00249">
    <property type="entry name" value="PHD"/>
    <property type="match status" value="1"/>
</dbReference>
<feature type="region of interest" description="Disordered" evidence="7">
    <location>
        <begin position="430"/>
        <end position="489"/>
    </location>
</feature>
<evidence type="ECO:0000313" key="10">
    <source>
        <dbReference type="Proteomes" id="UP000078561"/>
    </source>
</evidence>
<dbReference type="GO" id="GO:0045893">
    <property type="term" value="P:positive regulation of DNA-templated transcription"/>
    <property type="evidence" value="ECO:0007669"/>
    <property type="project" value="TreeGrafter"/>
</dbReference>
<organism evidence="9">
    <name type="scientific">Absidia glauca</name>
    <name type="common">Pin mould</name>
    <dbReference type="NCBI Taxonomy" id="4829"/>
    <lineage>
        <taxon>Eukaryota</taxon>
        <taxon>Fungi</taxon>
        <taxon>Fungi incertae sedis</taxon>
        <taxon>Mucoromycota</taxon>
        <taxon>Mucoromycotina</taxon>
        <taxon>Mucoromycetes</taxon>
        <taxon>Mucorales</taxon>
        <taxon>Cunninghamellaceae</taxon>
        <taxon>Absidia</taxon>
    </lineage>
</organism>
<feature type="compositionally biased region" description="Polar residues" evidence="7">
    <location>
        <begin position="79"/>
        <end position="94"/>
    </location>
</feature>
<evidence type="ECO:0000256" key="7">
    <source>
        <dbReference type="SAM" id="MobiDB-lite"/>
    </source>
</evidence>
<reference evidence="9" key="1">
    <citation type="submission" date="2016-04" db="EMBL/GenBank/DDBJ databases">
        <authorList>
            <person name="Evans L.H."/>
            <person name="Alamgir A."/>
            <person name="Owens N."/>
            <person name="Weber N.D."/>
            <person name="Virtaneva K."/>
            <person name="Barbian K."/>
            <person name="Babar A."/>
            <person name="Rosenke K."/>
        </authorList>
    </citation>
    <scope>NUCLEOTIDE SEQUENCE [LARGE SCALE GENOMIC DNA]</scope>
    <source>
        <strain evidence="9">CBS 101.48</strain>
    </source>
</reference>
<feature type="compositionally biased region" description="Low complexity" evidence="7">
    <location>
        <begin position="444"/>
        <end position="453"/>
    </location>
</feature>
<keyword evidence="2" id="KW-0479">Metal-binding</keyword>
<dbReference type="InterPro" id="IPR011011">
    <property type="entry name" value="Znf_FYVE_PHD"/>
</dbReference>
<evidence type="ECO:0000313" key="9">
    <source>
        <dbReference type="EMBL" id="SAM08195.1"/>
    </source>
</evidence>
<dbReference type="PROSITE" id="PS50016">
    <property type="entry name" value="ZF_PHD_2"/>
    <property type="match status" value="1"/>
</dbReference>
<protein>
    <recommendedName>
        <fullName evidence="8">PHD-type domain-containing protein</fullName>
    </recommendedName>
</protein>
<dbReference type="STRING" id="4829.A0A163KHM9"/>
<keyword evidence="10" id="KW-1185">Reference proteome</keyword>
<keyword evidence="3 6" id="KW-0863">Zinc-finger</keyword>
<dbReference type="InterPro" id="IPR019786">
    <property type="entry name" value="Zinc_finger_PHD-type_CS"/>
</dbReference>
<feature type="region of interest" description="Disordered" evidence="7">
    <location>
        <begin position="79"/>
        <end position="135"/>
    </location>
</feature>
<keyword evidence="5" id="KW-0539">Nucleus</keyword>
<evidence type="ECO:0000256" key="4">
    <source>
        <dbReference type="ARBA" id="ARBA00022833"/>
    </source>
</evidence>
<dbReference type="SUPFAM" id="SSF57903">
    <property type="entry name" value="FYVE/PHD zinc finger"/>
    <property type="match status" value="1"/>
</dbReference>
<evidence type="ECO:0000256" key="1">
    <source>
        <dbReference type="ARBA" id="ARBA00004123"/>
    </source>
</evidence>
<feature type="compositionally biased region" description="Low complexity" evidence="7">
    <location>
        <begin position="462"/>
        <end position="489"/>
    </location>
</feature>
<dbReference type="PANTHER" id="PTHR46174">
    <property type="entry name" value="CXXC-TYPE ZINC FINGER PROTEIN 1"/>
    <property type="match status" value="1"/>
</dbReference>
<sequence>MVDKKKKKKPKVPKTLRTERKNKNQVKDDEPLFCLCQQPYKKGQLMVTCDSCHEWFHYSCVGIEPQAEIDHYHCATCQTGSSKHPSPIEITNANDRGKNTSKKRTVPTTSSSSNKKSRTKAATKPASNDISLHQRVDPITTALNSASQEDEDLDDLCPVCELECVCGSSALSSTMEPSVSPPSHTTRVPDKSSTKNRRDKPHLDENDTDILDSYDSDHRTAIAASAVGNTTGDSDSEDLSVDPTVDSTKVDFSNNISDSNDDGVGYLVEDDDDSDGLGHDASDPPSSPSDDEHTYYLQTNGLWATSDEDDDEDDMAFHSNPSLALNNGNPDSFTPGGNSNNSVFTNTLDTLLHDLPSSPHPDRLALRPTPVPRFLNAATFDLGSNAAAYLSSAPTSPTDQRMDDFFRRLSLPSSTVLAAHGQQDMDDLLPSLLTSESSPPPAGDAPSAFAFSFPPSPPPLPEISAASLSAHHGKSPMTQPSSSLSSSPPQIKYDLASLLPVNMKIPDQLLDMIKASLAASSQKDVAATDDGAVESSKAAQSVQGRSDEEGTVSMEELLDLSKLDARSSFSDEQHVSSDLSRWDRVPIGAFRLMRQKNRRWLNR</sequence>
<dbReference type="InParanoid" id="A0A163KHM9"/>
<feature type="compositionally biased region" description="Polar residues" evidence="7">
    <location>
        <begin position="171"/>
        <end position="186"/>
    </location>
</feature>
<dbReference type="PANTHER" id="PTHR46174:SF1">
    <property type="entry name" value="CXXC-TYPE ZINC FINGER PROTEIN 1"/>
    <property type="match status" value="1"/>
</dbReference>
<evidence type="ECO:0000256" key="6">
    <source>
        <dbReference type="PROSITE-ProRule" id="PRU00146"/>
    </source>
</evidence>
<name>A0A163KHM9_ABSGL</name>
<accession>A0A163KHM9</accession>
<dbReference type="Gene3D" id="2.60.120.650">
    <property type="entry name" value="Cupin"/>
    <property type="match status" value="1"/>
</dbReference>
<dbReference type="Pfam" id="PF00628">
    <property type="entry name" value="PHD"/>
    <property type="match status" value="1"/>
</dbReference>
<feature type="domain" description="PHD-type" evidence="8">
    <location>
        <begin position="31"/>
        <end position="80"/>
    </location>
</feature>
<proteinExistence type="predicted"/>
<evidence type="ECO:0000259" key="8">
    <source>
        <dbReference type="PROSITE" id="PS50016"/>
    </source>
</evidence>
<dbReference type="InterPro" id="IPR037869">
    <property type="entry name" value="Spp1/CFP1"/>
</dbReference>
<evidence type="ECO:0000256" key="2">
    <source>
        <dbReference type="ARBA" id="ARBA00022723"/>
    </source>
</evidence>
<feature type="region of interest" description="Disordered" evidence="7">
    <location>
        <begin position="171"/>
        <end position="345"/>
    </location>
</feature>
<feature type="region of interest" description="Disordered" evidence="7">
    <location>
        <begin position="525"/>
        <end position="551"/>
    </location>
</feature>
<feature type="compositionally biased region" description="Basic residues" evidence="7">
    <location>
        <begin position="1"/>
        <end position="14"/>
    </location>
</feature>
<feature type="compositionally biased region" description="Polar residues" evidence="7">
    <location>
        <begin position="319"/>
        <end position="345"/>
    </location>
</feature>
<evidence type="ECO:0000256" key="3">
    <source>
        <dbReference type="ARBA" id="ARBA00022771"/>
    </source>
</evidence>
<evidence type="ECO:0000256" key="5">
    <source>
        <dbReference type="ARBA" id="ARBA00023242"/>
    </source>
</evidence>
<dbReference type="GO" id="GO:0008270">
    <property type="term" value="F:zinc ion binding"/>
    <property type="evidence" value="ECO:0007669"/>
    <property type="project" value="UniProtKB-KW"/>
</dbReference>
<dbReference type="Proteomes" id="UP000078561">
    <property type="component" value="Unassembled WGS sequence"/>
</dbReference>
<dbReference type="InterPro" id="IPR001965">
    <property type="entry name" value="Znf_PHD"/>
</dbReference>
<feature type="region of interest" description="Disordered" evidence="7">
    <location>
        <begin position="1"/>
        <end position="24"/>
    </location>
</feature>
<dbReference type="AlphaFoldDB" id="A0A163KHM9"/>
<dbReference type="InterPro" id="IPR019787">
    <property type="entry name" value="Znf_PHD-finger"/>
</dbReference>